<keyword evidence="2" id="KW-0812">Transmembrane</keyword>
<evidence type="ECO:0000256" key="1">
    <source>
        <dbReference type="SAM" id="MobiDB-lite"/>
    </source>
</evidence>
<reference evidence="4" key="1">
    <citation type="submission" date="2016-10" db="EMBL/GenBank/DDBJ databases">
        <authorList>
            <person name="Varghese N."/>
            <person name="Submissions S."/>
        </authorList>
    </citation>
    <scope>NUCLEOTIDE SEQUENCE [LARGE SCALE GENOMIC DNA]</scope>
    <source>
        <strain evidence="4">DSM 27982</strain>
    </source>
</reference>
<keyword evidence="2" id="KW-1133">Transmembrane helix</keyword>
<dbReference type="AlphaFoldDB" id="A0A1H0B3H4"/>
<dbReference type="EMBL" id="FNIM01000003">
    <property type="protein sequence ID" value="SDN40254.1"/>
    <property type="molecule type" value="Genomic_DNA"/>
</dbReference>
<name>A0A1H0B3H4_9ACTO</name>
<evidence type="ECO:0000313" key="3">
    <source>
        <dbReference type="EMBL" id="SDN40254.1"/>
    </source>
</evidence>
<proteinExistence type="predicted"/>
<evidence type="ECO:0000256" key="2">
    <source>
        <dbReference type="SAM" id="Phobius"/>
    </source>
</evidence>
<gene>
    <name evidence="3" type="ORF">SAMN05216355_10363</name>
</gene>
<evidence type="ECO:0000313" key="4">
    <source>
        <dbReference type="Proteomes" id="UP000198541"/>
    </source>
</evidence>
<dbReference type="Proteomes" id="UP000198541">
    <property type="component" value="Unassembled WGS sequence"/>
</dbReference>
<accession>A0A1H0B3H4</accession>
<organism evidence="3 4">
    <name type="scientific">Actinomyces ruminicola</name>
    <dbReference type="NCBI Taxonomy" id="332524"/>
    <lineage>
        <taxon>Bacteria</taxon>
        <taxon>Bacillati</taxon>
        <taxon>Actinomycetota</taxon>
        <taxon>Actinomycetes</taxon>
        <taxon>Actinomycetales</taxon>
        <taxon>Actinomycetaceae</taxon>
        <taxon>Actinomyces</taxon>
    </lineage>
</organism>
<feature type="compositionally biased region" description="Basic residues" evidence="1">
    <location>
        <begin position="1"/>
        <end position="22"/>
    </location>
</feature>
<dbReference type="RefSeq" id="WP_176765780.1">
    <property type="nucleotide sequence ID" value="NZ_FNIM01000003.1"/>
</dbReference>
<feature type="region of interest" description="Disordered" evidence="1">
    <location>
        <begin position="1"/>
        <end position="23"/>
    </location>
</feature>
<keyword evidence="4" id="KW-1185">Reference proteome</keyword>
<keyword evidence="2" id="KW-0472">Membrane</keyword>
<feature type="transmembrane region" description="Helical" evidence="2">
    <location>
        <begin position="26"/>
        <end position="48"/>
    </location>
</feature>
<protein>
    <submittedName>
        <fullName evidence="3">Uncharacterized protein</fullName>
    </submittedName>
</protein>
<sequence length="51" mass="5901">MSKNRKRRRRKAKAPKGMKSKQKAQIWRTVVESIPPMIWALAALLSVLQGR</sequence>